<organism evidence="10 11">
    <name type="scientific">Teladorsagia circumcincta</name>
    <name type="common">Brown stomach worm</name>
    <name type="synonym">Ostertagia circumcincta</name>
    <dbReference type="NCBI Taxonomy" id="45464"/>
    <lineage>
        <taxon>Eukaryota</taxon>
        <taxon>Metazoa</taxon>
        <taxon>Ecdysozoa</taxon>
        <taxon>Nematoda</taxon>
        <taxon>Chromadorea</taxon>
        <taxon>Rhabditida</taxon>
        <taxon>Rhabditina</taxon>
        <taxon>Rhabditomorpha</taxon>
        <taxon>Strongyloidea</taxon>
        <taxon>Trichostrongylidae</taxon>
        <taxon>Teladorsagia</taxon>
    </lineage>
</organism>
<keyword evidence="8 10" id="KW-0675">Receptor</keyword>
<keyword evidence="6" id="KW-0238">DNA-binding</keyword>
<evidence type="ECO:0000256" key="6">
    <source>
        <dbReference type="ARBA" id="ARBA00023125"/>
    </source>
</evidence>
<feature type="domain" description="NR LBD" evidence="9">
    <location>
        <begin position="57"/>
        <end position="293"/>
    </location>
</feature>
<evidence type="ECO:0000259" key="9">
    <source>
        <dbReference type="PROSITE" id="PS51843"/>
    </source>
</evidence>
<dbReference type="Proteomes" id="UP000230423">
    <property type="component" value="Unassembled WGS sequence"/>
</dbReference>
<dbReference type="GO" id="GO:0030154">
    <property type="term" value="P:cell differentiation"/>
    <property type="evidence" value="ECO:0007669"/>
    <property type="project" value="TreeGrafter"/>
</dbReference>
<keyword evidence="3" id="KW-0863">Zinc-finger</keyword>
<dbReference type="PANTHER" id="PTHR24082:SF507">
    <property type="entry name" value="BILE ACID RECEPTOR-RELATED"/>
    <property type="match status" value="1"/>
</dbReference>
<evidence type="ECO:0000313" key="11">
    <source>
        <dbReference type="Proteomes" id="UP000230423"/>
    </source>
</evidence>
<dbReference type="PRINTS" id="PR00398">
    <property type="entry name" value="STRDHORMONER"/>
</dbReference>
<evidence type="ECO:0000256" key="7">
    <source>
        <dbReference type="ARBA" id="ARBA00023163"/>
    </source>
</evidence>
<keyword evidence="2" id="KW-0479">Metal-binding</keyword>
<reference evidence="10 11" key="1">
    <citation type="submission" date="2015-09" db="EMBL/GenBank/DDBJ databases">
        <title>Draft genome of the parasitic nematode Teladorsagia circumcincta isolate WARC Sus (inbred).</title>
        <authorList>
            <person name="Mitreva M."/>
        </authorList>
    </citation>
    <scope>NUCLEOTIDE SEQUENCE [LARGE SCALE GENOMIC DNA]</scope>
    <source>
        <strain evidence="10 11">S</strain>
    </source>
</reference>
<dbReference type="OrthoDB" id="5771769at2759"/>
<dbReference type="GO" id="GO:0008270">
    <property type="term" value="F:zinc ion binding"/>
    <property type="evidence" value="ECO:0007669"/>
    <property type="project" value="UniProtKB-KW"/>
</dbReference>
<evidence type="ECO:0000313" key="10">
    <source>
        <dbReference type="EMBL" id="PIO72039.1"/>
    </source>
</evidence>
<evidence type="ECO:0000256" key="1">
    <source>
        <dbReference type="ARBA" id="ARBA00005993"/>
    </source>
</evidence>
<keyword evidence="11" id="KW-1185">Reference proteome</keyword>
<evidence type="ECO:0000256" key="3">
    <source>
        <dbReference type="ARBA" id="ARBA00022771"/>
    </source>
</evidence>
<dbReference type="InterPro" id="IPR035500">
    <property type="entry name" value="NHR-like_dom_sf"/>
</dbReference>
<gene>
    <name evidence="10" type="ORF">TELCIR_06043</name>
</gene>
<evidence type="ECO:0000256" key="4">
    <source>
        <dbReference type="ARBA" id="ARBA00022833"/>
    </source>
</evidence>
<evidence type="ECO:0000256" key="5">
    <source>
        <dbReference type="ARBA" id="ARBA00023015"/>
    </source>
</evidence>
<dbReference type="GO" id="GO:0090575">
    <property type="term" value="C:RNA polymerase II transcription regulator complex"/>
    <property type="evidence" value="ECO:0007669"/>
    <property type="project" value="TreeGrafter"/>
</dbReference>
<evidence type="ECO:0000256" key="2">
    <source>
        <dbReference type="ARBA" id="ARBA00022723"/>
    </source>
</evidence>
<keyword evidence="4" id="KW-0862">Zinc</keyword>
<proteinExistence type="inferred from homology"/>
<name>A0A2G9UP14_TELCI</name>
<dbReference type="InterPro" id="IPR000536">
    <property type="entry name" value="Nucl_hrmn_rcpt_lig-bd"/>
</dbReference>
<dbReference type="EMBL" id="KZ345785">
    <property type="protein sequence ID" value="PIO72039.1"/>
    <property type="molecule type" value="Genomic_DNA"/>
</dbReference>
<dbReference type="SUPFAM" id="SSF48508">
    <property type="entry name" value="Nuclear receptor ligand-binding domain"/>
    <property type="match status" value="1"/>
</dbReference>
<dbReference type="PROSITE" id="PS51843">
    <property type="entry name" value="NR_LBD"/>
    <property type="match status" value="1"/>
</dbReference>
<evidence type="ECO:0000256" key="8">
    <source>
        <dbReference type="ARBA" id="ARBA00023170"/>
    </source>
</evidence>
<dbReference type="Pfam" id="PF00104">
    <property type="entry name" value="Hormone_recep"/>
    <property type="match status" value="1"/>
</dbReference>
<comment type="similarity">
    <text evidence="1">Belongs to the nuclear hormone receptor family.</text>
</comment>
<keyword evidence="5" id="KW-0805">Transcription regulation</keyword>
<accession>A0A2G9UP14</accession>
<dbReference type="GO" id="GO:0004879">
    <property type="term" value="F:nuclear receptor activity"/>
    <property type="evidence" value="ECO:0007669"/>
    <property type="project" value="TreeGrafter"/>
</dbReference>
<dbReference type="GO" id="GO:0000978">
    <property type="term" value="F:RNA polymerase II cis-regulatory region sequence-specific DNA binding"/>
    <property type="evidence" value="ECO:0007669"/>
    <property type="project" value="TreeGrafter"/>
</dbReference>
<dbReference type="SMART" id="SM00430">
    <property type="entry name" value="HOLI"/>
    <property type="match status" value="1"/>
</dbReference>
<dbReference type="Gene3D" id="1.10.565.10">
    <property type="entry name" value="Retinoid X Receptor"/>
    <property type="match status" value="1"/>
</dbReference>
<dbReference type="InterPro" id="IPR050234">
    <property type="entry name" value="Nuclear_hormone_rcpt_NR1"/>
</dbReference>
<sequence>MYFNLVVIPEEQCRIKREAKLRQRSNPRDGSELPSPLSVEVTTQIVTDPVDHDISSETRELISRITSTSYKISLARDEAITALSMHQSSCSSAFQQLAELTILEAQYVHEFVRQLPGFSRLQDEDRRILQKHSKTEILLLRSARRYDTTEKCLLLGNDRHSFRYDRRRYCEAGMGPYAELVFELARRVTELSPDPTEMLLMEAVIAFSERPGVQDVKKVEETQEVYVDALQQYIDAKSSPNLSFHHCLITVLSDLRRFCSEHMDGMAPSCNDYDSFTDVKPEKSTLMQMMLQRAPQYSSPYGTNL</sequence>
<dbReference type="GO" id="GO:0000122">
    <property type="term" value="P:negative regulation of transcription by RNA polymerase II"/>
    <property type="evidence" value="ECO:0007669"/>
    <property type="project" value="TreeGrafter"/>
</dbReference>
<keyword evidence="7" id="KW-0804">Transcription</keyword>
<dbReference type="AlphaFoldDB" id="A0A2G9UP14"/>
<protein>
    <submittedName>
        <fullName evidence="10">Ligand-binding domain of nuclear hormone receptor</fullName>
    </submittedName>
</protein>
<dbReference type="InterPro" id="IPR001723">
    <property type="entry name" value="Nuclear_hrmn_rcpt"/>
</dbReference>
<dbReference type="GO" id="GO:0045944">
    <property type="term" value="P:positive regulation of transcription by RNA polymerase II"/>
    <property type="evidence" value="ECO:0007669"/>
    <property type="project" value="TreeGrafter"/>
</dbReference>
<dbReference type="PANTHER" id="PTHR24082">
    <property type="entry name" value="NUCLEAR HORMONE RECEPTOR"/>
    <property type="match status" value="1"/>
</dbReference>